<accession>A0AAD6MWM5</accession>
<dbReference type="AlphaFoldDB" id="A0AAD6MWM5"/>
<proteinExistence type="predicted"/>
<keyword evidence="1" id="KW-1133">Transmembrane helix</keyword>
<keyword evidence="3" id="KW-1185">Reference proteome</keyword>
<evidence type="ECO:0000313" key="2">
    <source>
        <dbReference type="EMBL" id="KAJ5727740.1"/>
    </source>
</evidence>
<feature type="transmembrane region" description="Helical" evidence="1">
    <location>
        <begin position="92"/>
        <end position="108"/>
    </location>
</feature>
<dbReference type="EMBL" id="JAQJAN010000006">
    <property type="protein sequence ID" value="KAJ5727740.1"/>
    <property type="molecule type" value="Genomic_DNA"/>
</dbReference>
<reference evidence="2" key="2">
    <citation type="submission" date="2023-01" db="EMBL/GenBank/DDBJ databases">
        <authorList>
            <person name="Petersen C."/>
        </authorList>
    </citation>
    <scope>NUCLEOTIDE SEQUENCE</scope>
    <source>
        <strain evidence="2">IBT 17514</strain>
    </source>
</reference>
<dbReference type="PANTHER" id="PTHR35043">
    <property type="entry name" value="TRANSCRIPTION FACTOR DOMAIN-CONTAINING PROTEIN"/>
    <property type="match status" value="1"/>
</dbReference>
<sequence length="247" mass="28423">MGSFLCWVQKPSDVQTGIILKTEATTADILIDAGDAAAVPYKHTPLEFIAKQSPTCGFEVMGFFNLRFDNRERPLRRFPNDRFPDIGTMEKFLLFCTTTTFASLHLIGWNFEFPSRTEKVLWRVCSGLVAGATLSFWIFETIAARQRFGRWDKYLIWLKLKKAQPESESDAKKALDLQDPVARLNAFEKEQMKAKPILLWEVAIILPFILLYATARVYMMVEMFVSLRLLPVGVFQTFDLSNIIPHW</sequence>
<reference evidence="2" key="1">
    <citation type="journal article" date="2023" name="IMA Fungus">
        <title>Comparative genomic study of the Penicillium genus elucidates a diverse pangenome and 15 lateral gene transfer events.</title>
        <authorList>
            <person name="Petersen C."/>
            <person name="Sorensen T."/>
            <person name="Nielsen M.R."/>
            <person name="Sondergaard T.E."/>
            <person name="Sorensen J.L."/>
            <person name="Fitzpatrick D.A."/>
            <person name="Frisvad J.C."/>
            <person name="Nielsen K.L."/>
        </authorList>
    </citation>
    <scope>NUCLEOTIDE SEQUENCE</scope>
    <source>
        <strain evidence="2">IBT 17514</strain>
    </source>
</reference>
<feature type="transmembrane region" description="Helical" evidence="1">
    <location>
        <begin position="120"/>
        <end position="139"/>
    </location>
</feature>
<dbReference type="Proteomes" id="UP001215712">
    <property type="component" value="Unassembled WGS sequence"/>
</dbReference>
<organism evidence="2 3">
    <name type="scientific">Penicillium malachiteum</name>
    <dbReference type="NCBI Taxonomy" id="1324776"/>
    <lineage>
        <taxon>Eukaryota</taxon>
        <taxon>Fungi</taxon>
        <taxon>Dikarya</taxon>
        <taxon>Ascomycota</taxon>
        <taxon>Pezizomycotina</taxon>
        <taxon>Eurotiomycetes</taxon>
        <taxon>Eurotiomycetidae</taxon>
        <taxon>Eurotiales</taxon>
        <taxon>Aspergillaceae</taxon>
        <taxon>Penicillium</taxon>
    </lineage>
</organism>
<name>A0AAD6MWM5_9EURO</name>
<evidence type="ECO:0000313" key="3">
    <source>
        <dbReference type="Proteomes" id="UP001215712"/>
    </source>
</evidence>
<gene>
    <name evidence="2" type="ORF">N7493_005560</name>
</gene>
<evidence type="ECO:0000256" key="1">
    <source>
        <dbReference type="SAM" id="Phobius"/>
    </source>
</evidence>
<feature type="transmembrane region" description="Helical" evidence="1">
    <location>
        <begin position="197"/>
        <end position="219"/>
    </location>
</feature>
<comment type="caution">
    <text evidence="2">The sequence shown here is derived from an EMBL/GenBank/DDBJ whole genome shotgun (WGS) entry which is preliminary data.</text>
</comment>
<keyword evidence="1" id="KW-0812">Transmembrane</keyword>
<keyword evidence="1" id="KW-0472">Membrane</keyword>
<protein>
    <submittedName>
        <fullName evidence="2">Uncharacterized protein</fullName>
    </submittedName>
</protein>
<dbReference type="PANTHER" id="PTHR35043:SF8">
    <property type="entry name" value="DUF4220 DOMAIN-CONTAINING PROTEIN"/>
    <property type="match status" value="1"/>
</dbReference>